<sequence length="594" mass="63633">MTSSPKRPQALKWACSGVLALSLQLGCGGPEEEPSPSPTVEHQEQAAEEAKPALRVESLEAIGLDNELSANTRSLLRVRLAKGQEGLFREVPLSSDTDKPIVLRDEGTEGDEKAGDGIFSAIGSVDFDSLRKEQDRIARFQEQATEPLTWATFDNRALVSERVLKPLSPELIQPGIPVPLNPVGITIAVKPAASLIITHGGVVNDPVRTYNPCTNAGNPAGPWTFNHLMTQMANGTVPPAVFTEQWLKLWTVNQSINGWTVPARTGMLTQILNTWPRVNGQLDMTKAPFKLVAIVNRLDLGKGAGPAGYGGGGRGGSNGGELRFVFAAVNRTGTCAAQPFLIIFEYGVPKSACSEVRTWAQQWLNLSSSSLVLGSAAYNTALTNLTQQVVMANAAPTKPNGSAINQIRTNDFMLASPWELREFRFDPASANPNLLKEGTVALTPGDALNNSTTLANFINGSTPGILSNTYAVPTTFASAPFLGANPKVPTPASTWWKAPGISNQARHQFSLNTCNSCHGRETLTNFTHIGQNGGLSGFLAAGMSNPNTPFNVSDPLDGTVRSFFEIRDRAQHLDSMANQSCLTRVFDSPLLSPH</sequence>
<dbReference type="AlphaFoldDB" id="A0A1H7P7V2"/>
<evidence type="ECO:0000313" key="2">
    <source>
        <dbReference type="EMBL" id="SEL31544.1"/>
    </source>
</evidence>
<evidence type="ECO:0000313" key="3">
    <source>
        <dbReference type="Proteomes" id="UP000182719"/>
    </source>
</evidence>
<evidence type="ECO:0000256" key="1">
    <source>
        <dbReference type="SAM" id="MobiDB-lite"/>
    </source>
</evidence>
<protein>
    <submittedName>
        <fullName evidence="2">Uncharacterized protein</fullName>
    </submittedName>
</protein>
<dbReference type="Proteomes" id="UP000182719">
    <property type="component" value="Unassembled WGS sequence"/>
</dbReference>
<feature type="compositionally biased region" description="Basic and acidic residues" evidence="1">
    <location>
        <begin position="41"/>
        <end position="51"/>
    </location>
</feature>
<feature type="region of interest" description="Disordered" evidence="1">
    <location>
        <begin position="26"/>
        <end position="51"/>
    </location>
</feature>
<accession>A0A1H7P7V2</accession>
<gene>
    <name evidence="2" type="ORF">SAMN05444354_105196</name>
</gene>
<organism evidence="2 3">
    <name type="scientific">Stigmatella aurantiaca</name>
    <dbReference type="NCBI Taxonomy" id="41"/>
    <lineage>
        <taxon>Bacteria</taxon>
        <taxon>Pseudomonadati</taxon>
        <taxon>Myxococcota</taxon>
        <taxon>Myxococcia</taxon>
        <taxon>Myxococcales</taxon>
        <taxon>Cystobacterineae</taxon>
        <taxon>Archangiaceae</taxon>
        <taxon>Stigmatella</taxon>
    </lineage>
</organism>
<dbReference type="RefSeq" id="WP_075006523.1">
    <property type="nucleotide sequence ID" value="NZ_FOAP01000005.1"/>
</dbReference>
<keyword evidence="3" id="KW-1185">Reference proteome</keyword>
<proteinExistence type="predicted"/>
<dbReference type="EMBL" id="FOAP01000005">
    <property type="protein sequence ID" value="SEL31544.1"/>
    <property type="molecule type" value="Genomic_DNA"/>
</dbReference>
<dbReference type="OrthoDB" id="5480711at2"/>
<reference evidence="3" key="1">
    <citation type="submission" date="2016-10" db="EMBL/GenBank/DDBJ databases">
        <authorList>
            <person name="Varghese N."/>
            <person name="Submissions S."/>
        </authorList>
    </citation>
    <scope>NUCLEOTIDE SEQUENCE [LARGE SCALE GENOMIC DNA]</scope>
    <source>
        <strain evidence="3">DSM 17044</strain>
    </source>
</reference>
<name>A0A1H7P7V2_STIAU</name>